<feature type="region of interest" description="Disordered" evidence="3">
    <location>
        <begin position="270"/>
        <end position="301"/>
    </location>
</feature>
<dbReference type="Gene3D" id="3.40.50.720">
    <property type="entry name" value="NAD(P)-binding Rossmann-like Domain"/>
    <property type="match status" value="1"/>
</dbReference>
<evidence type="ECO:0000313" key="5">
    <source>
        <dbReference type="EMBL" id="TPE44338.1"/>
    </source>
</evidence>
<keyword evidence="6" id="KW-1185">Reference proteome</keyword>
<name>A0A501W510_9BACT</name>
<sequence length="342" mass="37601">MSNDENRHSGSRKGVAVITGASAGLGRACAREFAKQGYDVGLLARGEDGLKGAKREVEEMGRKATYVSVDVADAQAVEQAAAKIEQELGEIDVWVNNAMNSVFSPVKEMEPEDYKRVTDVTYLGQVYGTLSALKRMLPRDRGSIVLVGSALAYRGIPLQSAYCGAKHAIQGFYDSLRTELMHDNSHVKITMVQLPAMNTTQFGFVKSRLPNKPRPMGKIYQPEVAAEVIAYAAEHERREYRVGYPTLEAIIGNKIAPWYADYVLAKNGFDGQQTNEPEDPNRKNNLYEPLPGDHGAHGTFDEKATYTSPQVWLSLHRQEILTGALALGALALGSLLTRNNRD</sequence>
<comment type="caution">
    <text evidence="5">The sequence shown here is derived from an EMBL/GenBank/DDBJ whole genome shotgun (WGS) entry which is preliminary data.</text>
</comment>
<evidence type="ECO:0000256" key="2">
    <source>
        <dbReference type="ARBA" id="ARBA00023002"/>
    </source>
</evidence>
<accession>A0A501W510</accession>
<evidence type="ECO:0000256" key="1">
    <source>
        <dbReference type="ARBA" id="ARBA00006484"/>
    </source>
</evidence>
<dbReference type="CDD" id="cd05360">
    <property type="entry name" value="SDR_c3"/>
    <property type="match status" value="1"/>
</dbReference>
<dbReference type="Pfam" id="PF00106">
    <property type="entry name" value="adh_short"/>
    <property type="match status" value="1"/>
</dbReference>
<dbReference type="Proteomes" id="UP000316727">
    <property type="component" value="Unassembled WGS sequence"/>
</dbReference>
<dbReference type="AlphaFoldDB" id="A0A501W510"/>
<evidence type="ECO:0000256" key="3">
    <source>
        <dbReference type="SAM" id="MobiDB-lite"/>
    </source>
</evidence>
<evidence type="ECO:0000313" key="6">
    <source>
        <dbReference type="Proteomes" id="UP000316727"/>
    </source>
</evidence>
<feature type="domain" description="Ketoreductase" evidence="4">
    <location>
        <begin position="14"/>
        <end position="197"/>
    </location>
</feature>
<dbReference type="InterPro" id="IPR020904">
    <property type="entry name" value="Sc_DH/Rdtase_CS"/>
</dbReference>
<dbReference type="GO" id="GO:0016491">
    <property type="term" value="F:oxidoreductase activity"/>
    <property type="evidence" value="ECO:0007669"/>
    <property type="project" value="UniProtKB-KW"/>
</dbReference>
<dbReference type="GO" id="GO:0016020">
    <property type="term" value="C:membrane"/>
    <property type="evidence" value="ECO:0007669"/>
    <property type="project" value="TreeGrafter"/>
</dbReference>
<dbReference type="SUPFAM" id="SSF51735">
    <property type="entry name" value="NAD(P)-binding Rossmann-fold domains"/>
    <property type="match status" value="1"/>
</dbReference>
<comment type="similarity">
    <text evidence="1">Belongs to the short-chain dehydrogenases/reductases (SDR) family.</text>
</comment>
<dbReference type="PRINTS" id="PR00081">
    <property type="entry name" value="GDHRDH"/>
</dbReference>
<dbReference type="InterPro" id="IPR057326">
    <property type="entry name" value="KR_dom"/>
</dbReference>
<dbReference type="InterPro" id="IPR036291">
    <property type="entry name" value="NAD(P)-bd_dom_sf"/>
</dbReference>
<dbReference type="PANTHER" id="PTHR44196">
    <property type="entry name" value="DEHYDROGENASE/REDUCTASE SDR FAMILY MEMBER 7B"/>
    <property type="match status" value="1"/>
</dbReference>
<evidence type="ECO:0000259" key="4">
    <source>
        <dbReference type="SMART" id="SM00822"/>
    </source>
</evidence>
<dbReference type="NCBIfam" id="NF005495">
    <property type="entry name" value="PRK07109.1"/>
    <property type="match status" value="1"/>
</dbReference>
<keyword evidence="2" id="KW-0560">Oxidoreductase</keyword>
<dbReference type="SMART" id="SM00822">
    <property type="entry name" value="PKS_KR"/>
    <property type="match status" value="1"/>
</dbReference>
<gene>
    <name evidence="5" type="ORF">FJM65_09305</name>
</gene>
<proteinExistence type="inferred from homology"/>
<reference evidence="5 6" key="1">
    <citation type="submission" date="2019-06" db="EMBL/GenBank/DDBJ databases">
        <title>A novel bacterium of genus Pontibacter, isolated from marine sediment.</title>
        <authorList>
            <person name="Huang H."/>
            <person name="Mo K."/>
            <person name="Hu Y."/>
        </authorList>
    </citation>
    <scope>NUCLEOTIDE SEQUENCE [LARGE SCALE GENOMIC DNA]</scope>
    <source>
        <strain evidence="5 6">HB172049</strain>
    </source>
</reference>
<dbReference type="PROSITE" id="PS00061">
    <property type="entry name" value="ADH_SHORT"/>
    <property type="match status" value="1"/>
</dbReference>
<dbReference type="RefSeq" id="WP_140621229.1">
    <property type="nucleotide sequence ID" value="NZ_VFRQ01000004.1"/>
</dbReference>
<dbReference type="OrthoDB" id="9775296at2"/>
<protein>
    <submittedName>
        <fullName evidence="5">SDR family oxidoreductase</fullName>
    </submittedName>
</protein>
<organism evidence="5 6">
    <name type="scientific">Pontibacter mangrovi</name>
    <dbReference type="NCBI Taxonomy" id="2589816"/>
    <lineage>
        <taxon>Bacteria</taxon>
        <taxon>Pseudomonadati</taxon>
        <taxon>Bacteroidota</taxon>
        <taxon>Cytophagia</taxon>
        <taxon>Cytophagales</taxon>
        <taxon>Hymenobacteraceae</taxon>
        <taxon>Pontibacter</taxon>
    </lineage>
</organism>
<dbReference type="EMBL" id="VFRQ01000004">
    <property type="protein sequence ID" value="TPE44338.1"/>
    <property type="molecule type" value="Genomic_DNA"/>
</dbReference>
<dbReference type="PANTHER" id="PTHR44196:SF1">
    <property type="entry name" value="DEHYDROGENASE_REDUCTASE SDR FAMILY MEMBER 7B"/>
    <property type="match status" value="1"/>
</dbReference>
<dbReference type="InterPro" id="IPR002347">
    <property type="entry name" value="SDR_fam"/>
</dbReference>